<evidence type="ECO:0000313" key="5">
    <source>
        <dbReference type="EMBL" id="SMP75009.1"/>
    </source>
</evidence>
<evidence type="ECO:0000256" key="1">
    <source>
        <dbReference type="SAM" id="Phobius"/>
    </source>
</evidence>
<dbReference type="Proteomes" id="UP001158049">
    <property type="component" value="Unassembled WGS sequence"/>
</dbReference>
<protein>
    <submittedName>
        <fullName evidence="5">Diguanylate cyclase (GGDEF) domain-containing protein</fullName>
    </submittedName>
</protein>
<dbReference type="SUPFAM" id="SSF55073">
    <property type="entry name" value="Nucleotide cyclase"/>
    <property type="match status" value="1"/>
</dbReference>
<feature type="transmembrane region" description="Helical" evidence="1">
    <location>
        <begin position="199"/>
        <end position="219"/>
    </location>
</feature>
<feature type="domain" description="PAS" evidence="2">
    <location>
        <begin position="412"/>
        <end position="449"/>
    </location>
</feature>
<dbReference type="InterPro" id="IPR001633">
    <property type="entry name" value="EAL_dom"/>
</dbReference>
<dbReference type="Pfam" id="PF13188">
    <property type="entry name" value="PAS_8"/>
    <property type="match status" value="1"/>
</dbReference>
<dbReference type="RefSeq" id="WP_283444550.1">
    <property type="nucleotide sequence ID" value="NZ_FXUL01000022.1"/>
</dbReference>
<dbReference type="InterPro" id="IPR035965">
    <property type="entry name" value="PAS-like_dom_sf"/>
</dbReference>
<feature type="transmembrane region" description="Helical" evidence="1">
    <location>
        <begin position="226"/>
        <end position="246"/>
    </location>
</feature>
<evidence type="ECO:0000259" key="4">
    <source>
        <dbReference type="PROSITE" id="PS50887"/>
    </source>
</evidence>
<feature type="domain" description="GGDEF" evidence="4">
    <location>
        <begin position="559"/>
        <end position="698"/>
    </location>
</feature>
<dbReference type="PANTHER" id="PTHR44757:SF2">
    <property type="entry name" value="BIOFILM ARCHITECTURE MAINTENANCE PROTEIN MBAA"/>
    <property type="match status" value="1"/>
</dbReference>
<dbReference type="InterPro" id="IPR011623">
    <property type="entry name" value="7TMR_DISM_rcpt_extracell_dom1"/>
</dbReference>
<reference evidence="5 6" key="1">
    <citation type="submission" date="2017-05" db="EMBL/GenBank/DDBJ databases">
        <authorList>
            <person name="Varghese N."/>
            <person name="Submissions S."/>
        </authorList>
    </citation>
    <scope>NUCLEOTIDE SEQUENCE [LARGE SCALE GENOMIC DNA]</scope>
    <source>
        <strain evidence="5 6">DSM 26001</strain>
    </source>
</reference>
<feature type="transmembrane region" description="Helical" evidence="1">
    <location>
        <begin position="26"/>
        <end position="46"/>
    </location>
</feature>
<dbReference type="InterPro" id="IPR000014">
    <property type="entry name" value="PAS"/>
</dbReference>
<feature type="transmembrane region" description="Helical" evidence="1">
    <location>
        <begin position="349"/>
        <end position="371"/>
    </location>
</feature>
<keyword evidence="1" id="KW-0472">Membrane</keyword>
<dbReference type="EMBL" id="FXUL01000022">
    <property type="protein sequence ID" value="SMP75009.1"/>
    <property type="molecule type" value="Genomic_DNA"/>
</dbReference>
<accession>A0ABY1QQR4</accession>
<dbReference type="Pfam" id="PF07695">
    <property type="entry name" value="7TMR-DISM_7TM"/>
    <property type="match status" value="1"/>
</dbReference>
<dbReference type="PROSITE" id="PS50883">
    <property type="entry name" value="EAL"/>
    <property type="match status" value="1"/>
</dbReference>
<keyword evidence="1" id="KW-1133">Transmembrane helix</keyword>
<dbReference type="InterPro" id="IPR029787">
    <property type="entry name" value="Nucleotide_cyclase"/>
</dbReference>
<dbReference type="Gene3D" id="3.20.20.450">
    <property type="entry name" value="EAL domain"/>
    <property type="match status" value="1"/>
</dbReference>
<dbReference type="InterPro" id="IPR035919">
    <property type="entry name" value="EAL_sf"/>
</dbReference>
<gene>
    <name evidence="5" type="ORF">SAMN06295970_12214</name>
</gene>
<comment type="caution">
    <text evidence="5">The sequence shown here is derived from an EMBL/GenBank/DDBJ whole genome shotgun (WGS) entry which is preliminary data.</text>
</comment>
<evidence type="ECO:0000259" key="3">
    <source>
        <dbReference type="PROSITE" id="PS50883"/>
    </source>
</evidence>
<keyword evidence="6" id="KW-1185">Reference proteome</keyword>
<feature type="transmembrane region" description="Helical" evidence="1">
    <location>
        <begin position="295"/>
        <end position="315"/>
    </location>
</feature>
<dbReference type="Gene3D" id="3.30.450.20">
    <property type="entry name" value="PAS domain"/>
    <property type="match status" value="1"/>
</dbReference>
<dbReference type="CDD" id="cd01949">
    <property type="entry name" value="GGDEF"/>
    <property type="match status" value="1"/>
</dbReference>
<dbReference type="InterPro" id="IPR052155">
    <property type="entry name" value="Biofilm_reg_signaling"/>
</dbReference>
<dbReference type="Pfam" id="PF00563">
    <property type="entry name" value="EAL"/>
    <property type="match status" value="1"/>
</dbReference>
<dbReference type="PROSITE" id="PS50887">
    <property type="entry name" value="GGDEF"/>
    <property type="match status" value="1"/>
</dbReference>
<keyword evidence="1" id="KW-0812">Transmembrane</keyword>
<feature type="transmembrane region" description="Helical" evidence="1">
    <location>
        <begin position="547"/>
        <end position="566"/>
    </location>
</feature>
<evidence type="ECO:0000259" key="2">
    <source>
        <dbReference type="PROSITE" id="PS50112"/>
    </source>
</evidence>
<dbReference type="SUPFAM" id="SSF55785">
    <property type="entry name" value="PYP-like sensor domain (PAS domain)"/>
    <property type="match status" value="1"/>
</dbReference>
<feature type="domain" description="EAL" evidence="3">
    <location>
        <begin position="701"/>
        <end position="956"/>
    </location>
</feature>
<dbReference type="Gene3D" id="3.30.70.270">
    <property type="match status" value="1"/>
</dbReference>
<dbReference type="PROSITE" id="PS50112">
    <property type="entry name" value="PAS"/>
    <property type="match status" value="1"/>
</dbReference>
<dbReference type="CDD" id="cd01948">
    <property type="entry name" value="EAL"/>
    <property type="match status" value="1"/>
</dbReference>
<feature type="transmembrane region" description="Helical" evidence="1">
    <location>
        <begin position="321"/>
        <end position="342"/>
    </location>
</feature>
<feature type="transmembrane region" description="Helical" evidence="1">
    <location>
        <begin position="266"/>
        <end position="283"/>
    </location>
</feature>
<dbReference type="InterPro" id="IPR043128">
    <property type="entry name" value="Rev_trsase/Diguanyl_cyclase"/>
</dbReference>
<dbReference type="PANTHER" id="PTHR44757">
    <property type="entry name" value="DIGUANYLATE CYCLASE DGCP"/>
    <property type="match status" value="1"/>
</dbReference>
<dbReference type="Pfam" id="PF00990">
    <property type="entry name" value="GGDEF"/>
    <property type="match status" value="1"/>
</dbReference>
<dbReference type="SUPFAM" id="SSF141868">
    <property type="entry name" value="EAL domain-like"/>
    <property type="match status" value="1"/>
</dbReference>
<feature type="transmembrane region" description="Helical" evidence="1">
    <location>
        <begin position="377"/>
        <end position="400"/>
    </location>
</feature>
<sequence length="989" mass="107981">MIKTSAFYKLLKNDARIDPDKVLKFFSAYLVPVAIGIVSLIALVFWENHYPSDGGEVLPLQVFKQTSAELAPAAALRLLADQPVVRHFDTRLSEKPFWLSFSVSPRGPGAPVSIELPSRHSNTVVCWDGATLQELGRADRLNVSGSILPVRAGFSIAFPDLPAQKKVLCQATYTGPARISVMQWDTAQLDQGARAFDRMAGLLDGGLIVLGMFVLITGLINRESTYIVFAAWLLANLRMAGLSSGWDVQWLGHTVPVEWLFHARALTMATYYTLTAALFRNLFRDELSKIGHARLLSVTVWSCLPVMLSAFVLPYHLFLPVVWISTGIGIGVLVFFLSRILVLTRSPVAMWYGASLGITLVASLYEVISAAVGFKGLIGSINSVTAALSSSLLAALAIAAQLRMKHQQWLEAQAELRHTYEAMPIGLFTLNNAGQFISVNPAMRTMLGIHDLSPGRNTWDAYFNEGAWPHLHRLVHSQSNSELEIRCKNMPGQEEKRFLVKATLARGKIEGSLQDITERSKATEDLQFMANNDPLTKVLNRRGIDTVLELAIIAIPAGIPVALAYLDLDRFKLINDLYGHPAGDEILKQACERMDAMLTGGQRIGRVGGDEFVIVFPGTPIAAASWVCRGIVDAISAAPYRIGNKAFQVRVSIGLIELSAGVKLKDAISSADRACREAKSAPDGLVVYEKNAAAFHEREAELKLVERFAGASAPHGLFVDMQPIMSLKNPHASMNFEVLLRMRDTDGSIIPAGRIVPAAEGSGRIGMIDRWVLSNVLAWLNVNQDKLDRTQFVCMNLSGASLNDERFVQDAFEMLEKNRRAASMLCLEITESVALHDLANTRRFIDQVRSCGVRIALDDFGAGYTSFSYLKDLPADVLKIDGSFIVNMNAHPANVAIVEAIVSLATNLGMKTIAEWAEDNATVQTLVEIGVDYVQGYAVARPQTPDRILAASSAASFIQDADLKSYVRALSAASDAALGYPAVSLVSNR</sequence>
<organism evidence="5 6">
    <name type="scientific">Noviherbaspirillum suwonense</name>
    <dbReference type="NCBI Taxonomy" id="1224511"/>
    <lineage>
        <taxon>Bacteria</taxon>
        <taxon>Pseudomonadati</taxon>
        <taxon>Pseudomonadota</taxon>
        <taxon>Betaproteobacteria</taxon>
        <taxon>Burkholderiales</taxon>
        <taxon>Oxalobacteraceae</taxon>
        <taxon>Noviherbaspirillum</taxon>
    </lineage>
</organism>
<name>A0ABY1QQR4_9BURK</name>
<proteinExistence type="predicted"/>
<evidence type="ECO:0000313" key="6">
    <source>
        <dbReference type="Proteomes" id="UP001158049"/>
    </source>
</evidence>
<dbReference type="SMART" id="SM00052">
    <property type="entry name" value="EAL"/>
    <property type="match status" value="1"/>
</dbReference>
<dbReference type="InterPro" id="IPR000160">
    <property type="entry name" value="GGDEF_dom"/>
</dbReference>
<dbReference type="NCBIfam" id="TIGR00254">
    <property type="entry name" value="GGDEF"/>
    <property type="match status" value="1"/>
</dbReference>
<dbReference type="SMART" id="SM00267">
    <property type="entry name" value="GGDEF"/>
    <property type="match status" value="1"/>
</dbReference>